<evidence type="ECO:0000313" key="1">
    <source>
        <dbReference type="EMBL" id="MPC58419.1"/>
    </source>
</evidence>
<evidence type="ECO:0000313" key="2">
    <source>
        <dbReference type="Proteomes" id="UP000324222"/>
    </source>
</evidence>
<reference evidence="1 2" key="1">
    <citation type="submission" date="2019-05" db="EMBL/GenBank/DDBJ databases">
        <title>Another draft genome of Portunus trituberculatus and its Hox gene families provides insights of decapod evolution.</title>
        <authorList>
            <person name="Jeong J.-H."/>
            <person name="Song I."/>
            <person name="Kim S."/>
            <person name="Choi T."/>
            <person name="Kim D."/>
            <person name="Ryu S."/>
            <person name="Kim W."/>
        </authorList>
    </citation>
    <scope>NUCLEOTIDE SEQUENCE [LARGE SCALE GENOMIC DNA]</scope>
    <source>
        <tissue evidence="1">Muscle</tissue>
    </source>
</reference>
<keyword evidence="2" id="KW-1185">Reference proteome</keyword>
<proteinExistence type="predicted"/>
<protein>
    <submittedName>
        <fullName evidence="1">Uncharacterized protein</fullName>
    </submittedName>
</protein>
<comment type="caution">
    <text evidence="1">The sequence shown here is derived from an EMBL/GenBank/DDBJ whole genome shotgun (WGS) entry which is preliminary data.</text>
</comment>
<organism evidence="1 2">
    <name type="scientific">Portunus trituberculatus</name>
    <name type="common">Swimming crab</name>
    <name type="synonym">Neptunus trituberculatus</name>
    <dbReference type="NCBI Taxonomy" id="210409"/>
    <lineage>
        <taxon>Eukaryota</taxon>
        <taxon>Metazoa</taxon>
        <taxon>Ecdysozoa</taxon>
        <taxon>Arthropoda</taxon>
        <taxon>Crustacea</taxon>
        <taxon>Multicrustacea</taxon>
        <taxon>Malacostraca</taxon>
        <taxon>Eumalacostraca</taxon>
        <taxon>Eucarida</taxon>
        <taxon>Decapoda</taxon>
        <taxon>Pleocyemata</taxon>
        <taxon>Brachyura</taxon>
        <taxon>Eubrachyura</taxon>
        <taxon>Portunoidea</taxon>
        <taxon>Portunidae</taxon>
        <taxon>Portuninae</taxon>
        <taxon>Portunus</taxon>
    </lineage>
</organism>
<gene>
    <name evidence="1" type="ORF">E2C01_052424</name>
</gene>
<name>A0A5B7GLI5_PORTR</name>
<accession>A0A5B7GLI5</accession>
<dbReference type="EMBL" id="VSRR010015665">
    <property type="protein sequence ID" value="MPC58419.1"/>
    <property type="molecule type" value="Genomic_DNA"/>
</dbReference>
<dbReference type="Proteomes" id="UP000324222">
    <property type="component" value="Unassembled WGS sequence"/>
</dbReference>
<dbReference type="AlphaFoldDB" id="A0A5B7GLI5"/>
<sequence length="149" mass="16026">MAPMPGSQPLILSHGLINSTAPMPVGHPVSTVGTCEDEEEEVTPNQSVSPFLHLISQLRAYLHLSSPEAPSLSQLMGTERLSRDWYGWARSFYLPEGALLAPPVNEELGDLGPVDNPAVSVSSRLLAQMKKVCGSMDGPGFGYIGWCCF</sequence>